<comment type="caution">
    <text evidence="3">The sequence shown here is derived from an EMBL/GenBank/DDBJ whole genome shotgun (WGS) entry which is preliminary data.</text>
</comment>
<dbReference type="PANTHER" id="PTHR48047:SF152">
    <property type="entry name" value="UDP-GLYCOSYLTRANSFERASE 87A1"/>
    <property type="match status" value="1"/>
</dbReference>
<dbReference type="Proteomes" id="UP001370490">
    <property type="component" value="Unassembled WGS sequence"/>
</dbReference>
<name>A0AAN8Z3V0_9MAGN</name>
<sequence>MKVGIDTFGLQESEALDLQKNANATGLIVRWCDQLGILCHSSVGAYLTNCGRKSTLEGIDDGVPELKTSLGEMKLLALLAYGLEWRGRQRVEDKS</sequence>
<keyword evidence="4" id="KW-1185">Reference proteome</keyword>
<dbReference type="Gene3D" id="3.40.50.2000">
    <property type="entry name" value="Glycogen Phosphorylase B"/>
    <property type="match status" value="1"/>
</dbReference>
<dbReference type="AlphaFoldDB" id="A0AAN8Z3V0"/>
<dbReference type="EMBL" id="JBAMMX010000021">
    <property type="protein sequence ID" value="KAK6919683.1"/>
    <property type="molecule type" value="Genomic_DNA"/>
</dbReference>
<dbReference type="GO" id="GO:0035251">
    <property type="term" value="F:UDP-glucosyltransferase activity"/>
    <property type="evidence" value="ECO:0007669"/>
    <property type="project" value="TreeGrafter"/>
</dbReference>
<dbReference type="PANTHER" id="PTHR48047">
    <property type="entry name" value="GLYCOSYLTRANSFERASE"/>
    <property type="match status" value="1"/>
</dbReference>
<evidence type="ECO:0000256" key="1">
    <source>
        <dbReference type="ARBA" id="ARBA00009995"/>
    </source>
</evidence>
<gene>
    <name evidence="3" type="ORF">RJ641_015587</name>
</gene>
<evidence type="ECO:0000313" key="3">
    <source>
        <dbReference type="EMBL" id="KAK6919683.1"/>
    </source>
</evidence>
<accession>A0AAN8Z3V0</accession>
<evidence type="ECO:0000313" key="4">
    <source>
        <dbReference type="Proteomes" id="UP001370490"/>
    </source>
</evidence>
<comment type="similarity">
    <text evidence="1">Belongs to the UDP-glycosyltransferase family.</text>
</comment>
<proteinExistence type="inferred from homology"/>
<organism evidence="3 4">
    <name type="scientific">Dillenia turbinata</name>
    <dbReference type="NCBI Taxonomy" id="194707"/>
    <lineage>
        <taxon>Eukaryota</taxon>
        <taxon>Viridiplantae</taxon>
        <taxon>Streptophyta</taxon>
        <taxon>Embryophyta</taxon>
        <taxon>Tracheophyta</taxon>
        <taxon>Spermatophyta</taxon>
        <taxon>Magnoliopsida</taxon>
        <taxon>eudicotyledons</taxon>
        <taxon>Gunneridae</taxon>
        <taxon>Pentapetalae</taxon>
        <taxon>Dilleniales</taxon>
        <taxon>Dilleniaceae</taxon>
        <taxon>Dillenia</taxon>
    </lineage>
</organism>
<dbReference type="SUPFAM" id="SSF53756">
    <property type="entry name" value="UDP-Glycosyltransferase/glycogen phosphorylase"/>
    <property type="match status" value="1"/>
</dbReference>
<keyword evidence="2" id="KW-0808">Transferase</keyword>
<dbReference type="Pfam" id="PF00201">
    <property type="entry name" value="UDPGT"/>
    <property type="match status" value="1"/>
</dbReference>
<dbReference type="InterPro" id="IPR002213">
    <property type="entry name" value="UDP_glucos_trans"/>
</dbReference>
<evidence type="ECO:0000256" key="2">
    <source>
        <dbReference type="ARBA" id="ARBA00022679"/>
    </source>
</evidence>
<protein>
    <submittedName>
        <fullName evidence="3">UDP-glucuronosyl/UDP-glucosyltransferase</fullName>
    </submittedName>
</protein>
<reference evidence="3 4" key="1">
    <citation type="submission" date="2023-12" db="EMBL/GenBank/DDBJ databases">
        <title>A high-quality genome assembly for Dillenia turbinata (Dilleniales).</title>
        <authorList>
            <person name="Chanderbali A."/>
        </authorList>
    </citation>
    <scope>NUCLEOTIDE SEQUENCE [LARGE SCALE GENOMIC DNA]</scope>
    <source>
        <strain evidence="3">LSX21</strain>
        <tissue evidence="3">Leaf</tissue>
    </source>
</reference>